<reference evidence="9 10" key="1">
    <citation type="submission" date="2020-08" db="EMBL/GenBank/DDBJ databases">
        <title>Genomic Encyclopedia of Type Strains, Phase IV (KMG-IV): sequencing the most valuable type-strain genomes for metagenomic binning, comparative biology and taxonomic classification.</title>
        <authorList>
            <person name="Goeker M."/>
        </authorList>
    </citation>
    <scope>NUCLEOTIDE SEQUENCE [LARGE SCALE GENOMIC DNA]</scope>
    <source>
        <strain evidence="9 10">DSM 21769</strain>
    </source>
</reference>
<dbReference type="GO" id="GO:1903785">
    <property type="term" value="P:L-valine transmembrane transport"/>
    <property type="evidence" value="ECO:0007669"/>
    <property type="project" value="TreeGrafter"/>
</dbReference>
<evidence type="ECO:0000256" key="1">
    <source>
        <dbReference type="ARBA" id="ARBA00004651"/>
    </source>
</evidence>
<keyword evidence="10" id="KW-1185">Reference proteome</keyword>
<feature type="transmembrane region" description="Helical" evidence="8">
    <location>
        <begin position="140"/>
        <end position="165"/>
    </location>
</feature>
<feature type="transmembrane region" description="Helical" evidence="8">
    <location>
        <begin position="29"/>
        <end position="48"/>
    </location>
</feature>
<dbReference type="Pfam" id="PF03591">
    <property type="entry name" value="AzlC"/>
    <property type="match status" value="1"/>
</dbReference>
<sequence>MEEKHLHEMHTPTFTEDYWQGLKMAVPVMLGYLPIAISFGVLAIQTGIPLFHSLLMSFFVYAGASQFMALNMLAIGTVGLEIVLATFILNLRHFVMSISLFSHLQHIPIRWQTLLAHGVTDESFALASLKRKSLGSTPSTAIYTGMFSGAFGTWLIGTLIGVLVGNIVPEALSASMGIALYALFIGLLVPAIRKYWKIGVVASASASLCVLFSLFLSEGWAIVLATVIGSLTGVFVLEEEDE</sequence>
<dbReference type="PANTHER" id="PTHR34979">
    <property type="entry name" value="INNER MEMBRANE PROTEIN YGAZ"/>
    <property type="match status" value="1"/>
</dbReference>
<dbReference type="InterPro" id="IPR011606">
    <property type="entry name" value="Brnchd-chn_aa_trnsp_permease"/>
</dbReference>
<protein>
    <submittedName>
        <fullName evidence="9">4-azaleucine resistance transporter AzlC</fullName>
    </submittedName>
</protein>
<feature type="transmembrane region" description="Helical" evidence="8">
    <location>
        <begin position="220"/>
        <end position="237"/>
    </location>
</feature>
<evidence type="ECO:0000256" key="2">
    <source>
        <dbReference type="ARBA" id="ARBA00010735"/>
    </source>
</evidence>
<comment type="caution">
    <text evidence="9">The sequence shown here is derived from an EMBL/GenBank/DDBJ whole genome shotgun (WGS) entry which is preliminary data.</text>
</comment>
<keyword evidence="5 8" id="KW-0812">Transmembrane</keyword>
<evidence type="ECO:0000313" key="10">
    <source>
        <dbReference type="Proteomes" id="UP000568839"/>
    </source>
</evidence>
<evidence type="ECO:0000256" key="8">
    <source>
        <dbReference type="SAM" id="Phobius"/>
    </source>
</evidence>
<dbReference type="EMBL" id="JACHHJ010000001">
    <property type="protein sequence ID" value="MBB6449179.1"/>
    <property type="molecule type" value="Genomic_DNA"/>
</dbReference>
<accession>A0A841PKC0</accession>
<organism evidence="9 10">
    <name type="scientific">Geomicrobium halophilum</name>
    <dbReference type="NCBI Taxonomy" id="549000"/>
    <lineage>
        <taxon>Bacteria</taxon>
        <taxon>Bacillati</taxon>
        <taxon>Bacillota</taxon>
        <taxon>Bacilli</taxon>
        <taxon>Bacillales</taxon>
        <taxon>Geomicrobium</taxon>
    </lineage>
</organism>
<dbReference type="PANTHER" id="PTHR34979:SF1">
    <property type="entry name" value="INNER MEMBRANE PROTEIN YGAZ"/>
    <property type="match status" value="1"/>
</dbReference>
<keyword evidence="3" id="KW-0813">Transport</keyword>
<gene>
    <name evidence="9" type="ORF">HNR44_001128</name>
</gene>
<keyword evidence="6 8" id="KW-1133">Transmembrane helix</keyword>
<feature type="transmembrane region" description="Helical" evidence="8">
    <location>
        <begin position="68"/>
        <end position="91"/>
    </location>
</feature>
<evidence type="ECO:0000256" key="7">
    <source>
        <dbReference type="ARBA" id="ARBA00023136"/>
    </source>
</evidence>
<evidence type="ECO:0000256" key="4">
    <source>
        <dbReference type="ARBA" id="ARBA00022475"/>
    </source>
</evidence>
<dbReference type="Proteomes" id="UP000568839">
    <property type="component" value="Unassembled WGS sequence"/>
</dbReference>
<dbReference type="RefSeq" id="WP_184403089.1">
    <property type="nucleotide sequence ID" value="NZ_JACHHJ010000001.1"/>
</dbReference>
<evidence type="ECO:0000256" key="5">
    <source>
        <dbReference type="ARBA" id="ARBA00022692"/>
    </source>
</evidence>
<keyword evidence="4" id="KW-1003">Cell membrane</keyword>
<evidence type="ECO:0000256" key="3">
    <source>
        <dbReference type="ARBA" id="ARBA00022448"/>
    </source>
</evidence>
<dbReference type="AlphaFoldDB" id="A0A841PKC0"/>
<keyword evidence="7 8" id="KW-0472">Membrane</keyword>
<feature type="transmembrane region" description="Helical" evidence="8">
    <location>
        <begin position="171"/>
        <end position="189"/>
    </location>
</feature>
<evidence type="ECO:0000313" key="9">
    <source>
        <dbReference type="EMBL" id="MBB6449179.1"/>
    </source>
</evidence>
<evidence type="ECO:0000256" key="6">
    <source>
        <dbReference type="ARBA" id="ARBA00022989"/>
    </source>
</evidence>
<dbReference type="GO" id="GO:0005886">
    <property type="term" value="C:plasma membrane"/>
    <property type="evidence" value="ECO:0007669"/>
    <property type="project" value="UniProtKB-SubCell"/>
</dbReference>
<name>A0A841PKC0_9BACL</name>
<proteinExistence type="inferred from homology"/>
<feature type="transmembrane region" description="Helical" evidence="8">
    <location>
        <begin position="196"/>
        <end position="214"/>
    </location>
</feature>
<comment type="similarity">
    <text evidence="2">Belongs to the AzlC family.</text>
</comment>
<comment type="subcellular location">
    <subcellularLocation>
        <location evidence="1">Cell membrane</location>
        <topology evidence="1">Multi-pass membrane protein</topology>
    </subcellularLocation>
</comment>